<proteinExistence type="predicted"/>
<evidence type="ECO:0000313" key="1">
    <source>
        <dbReference type="EMBL" id="TGZ67673.1"/>
    </source>
</evidence>
<accession>A0A4S2LV13</accession>
<dbReference type="AlphaFoldDB" id="A0A4S2LV13"/>
<name>A0A4S2LV13_OPIFE</name>
<dbReference type="Proteomes" id="UP000308267">
    <property type="component" value="Unassembled WGS sequence"/>
</dbReference>
<comment type="caution">
    <text evidence="1">The sequence shown here is derived from an EMBL/GenBank/DDBJ whole genome shotgun (WGS) entry which is preliminary data.</text>
</comment>
<organism evidence="1 2">
    <name type="scientific">Opisthorchis felineus</name>
    <dbReference type="NCBI Taxonomy" id="147828"/>
    <lineage>
        <taxon>Eukaryota</taxon>
        <taxon>Metazoa</taxon>
        <taxon>Spiralia</taxon>
        <taxon>Lophotrochozoa</taxon>
        <taxon>Platyhelminthes</taxon>
        <taxon>Trematoda</taxon>
        <taxon>Digenea</taxon>
        <taxon>Opisthorchiida</taxon>
        <taxon>Opisthorchiata</taxon>
        <taxon>Opisthorchiidae</taxon>
        <taxon>Opisthorchis</taxon>
    </lineage>
</organism>
<reference evidence="1 2" key="1">
    <citation type="journal article" date="2019" name="BMC Genomics">
        <title>New insights from Opisthorchis felineus genome: update on genomics of the epidemiologically important liver flukes.</title>
        <authorList>
            <person name="Ershov N.I."/>
            <person name="Mordvinov V.A."/>
            <person name="Prokhortchouk E.B."/>
            <person name="Pakharukova M.Y."/>
            <person name="Gunbin K.V."/>
            <person name="Ustyantsev K."/>
            <person name="Genaev M.A."/>
            <person name="Blinov A.G."/>
            <person name="Mazur A."/>
            <person name="Boulygina E."/>
            <person name="Tsygankova S."/>
            <person name="Khrameeva E."/>
            <person name="Chekanov N."/>
            <person name="Fan G."/>
            <person name="Xiao A."/>
            <person name="Zhang H."/>
            <person name="Xu X."/>
            <person name="Yang H."/>
            <person name="Solovyev V."/>
            <person name="Lee S.M."/>
            <person name="Liu X."/>
            <person name="Afonnikov D.A."/>
            <person name="Skryabin K.G."/>
        </authorList>
    </citation>
    <scope>NUCLEOTIDE SEQUENCE [LARGE SCALE GENOMIC DNA]</scope>
    <source>
        <strain evidence="1">AK-0245</strain>
        <tissue evidence="1">Whole organism</tissue>
    </source>
</reference>
<keyword evidence="2" id="KW-1185">Reference proteome</keyword>
<dbReference type="EMBL" id="SJOL01006406">
    <property type="protein sequence ID" value="TGZ67673.1"/>
    <property type="molecule type" value="Genomic_DNA"/>
</dbReference>
<gene>
    <name evidence="1" type="ORF">CRM22_004662</name>
</gene>
<evidence type="ECO:0000313" key="2">
    <source>
        <dbReference type="Proteomes" id="UP000308267"/>
    </source>
</evidence>
<protein>
    <submittedName>
        <fullName evidence="1">Uncharacterized protein</fullName>
    </submittedName>
</protein>
<sequence length="102" mass="11781">MMKFHFCQHHSAKPRMFRLNSPLCLSFKITNQAGSFVVLAHRPEDVILGLVVGNDKHVCYVDHIRPCYTNTPIIANTERNILIDIHLMLSKAKRRTVKTIIR</sequence>